<reference evidence="23" key="1">
    <citation type="submission" date="2022-08" db="EMBL/GenBank/DDBJ databases">
        <authorList>
            <person name="Gutierrez-Valencia J."/>
        </authorList>
    </citation>
    <scope>NUCLEOTIDE SEQUENCE</scope>
</reference>
<comment type="similarity">
    <text evidence="5">Belongs to the ABC transporter superfamily. ABCG family. PDR (TC 3.A.1.205) subfamily.</text>
</comment>
<dbReference type="Pfam" id="PF02806">
    <property type="entry name" value="Alpha-amylase_C"/>
    <property type="match status" value="1"/>
</dbReference>
<dbReference type="SMART" id="SM00382">
    <property type="entry name" value="AAA"/>
    <property type="match status" value="2"/>
</dbReference>
<comment type="caution">
    <text evidence="23">The sequence shown here is derived from an EMBL/GenBank/DDBJ whole genome shotgun (WGS) entry which is preliminary data.</text>
</comment>
<keyword evidence="14" id="KW-0067">ATP-binding</keyword>
<evidence type="ECO:0000256" key="17">
    <source>
        <dbReference type="ARBA" id="ARBA00023234"/>
    </source>
</evidence>
<keyword evidence="12" id="KW-0677">Repeat</keyword>
<comment type="subcellular location">
    <subcellularLocation>
        <location evidence="2">Membrane</location>
        <topology evidence="2">Multi-pass membrane protein</topology>
    </subcellularLocation>
    <subcellularLocation>
        <location evidence="3">Plastid</location>
        <location evidence="3">Amyloplast</location>
    </subcellularLocation>
</comment>
<dbReference type="FunFam" id="3.20.20.80:FF:000001">
    <property type="entry name" value="1,4-alpha-glucan branching enzyme"/>
    <property type="match status" value="1"/>
</dbReference>
<feature type="transmembrane region" description="Helical" evidence="21">
    <location>
        <begin position="545"/>
        <end position="566"/>
    </location>
</feature>
<keyword evidence="16 21" id="KW-0472">Membrane</keyword>
<dbReference type="FunFam" id="2.60.40.1180:FF:000003">
    <property type="entry name" value="1,4-alpha-glucan-branching enzyme, chloroplastic/amyloplastic"/>
    <property type="match status" value="1"/>
</dbReference>
<dbReference type="InterPro" id="IPR004193">
    <property type="entry name" value="Glyco_hydro_13_N"/>
</dbReference>
<feature type="transmembrane region" description="Helical" evidence="21">
    <location>
        <begin position="775"/>
        <end position="801"/>
    </location>
</feature>
<dbReference type="InterPro" id="IPR003439">
    <property type="entry name" value="ABC_transporter-like_ATP-bd"/>
</dbReference>
<dbReference type="CDD" id="cd02854">
    <property type="entry name" value="E_set_GBE_euk_N"/>
    <property type="match status" value="1"/>
</dbReference>
<comment type="catalytic activity">
    <reaction evidence="1">
        <text>Transfers a segment of a (1-&gt;4)-alpha-D-glucan chain to a primary hydroxy group in a similar glucan chain.</text>
        <dbReference type="EC" id="2.4.1.18"/>
    </reaction>
</comment>
<dbReference type="Gene3D" id="2.60.40.1180">
    <property type="entry name" value="Golgi alpha-mannosidase II"/>
    <property type="match status" value="1"/>
</dbReference>
<dbReference type="CDD" id="cd03233">
    <property type="entry name" value="ABCG_PDR_domain1"/>
    <property type="match status" value="1"/>
</dbReference>
<evidence type="ECO:0000256" key="16">
    <source>
        <dbReference type="ARBA" id="ARBA00023136"/>
    </source>
</evidence>
<evidence type="ECO:0000256" key="14">
    <source>
        <dbReference type="ARBA" id="ARBA00022840"/>
    </source>
</evidence>
<dbReference type="Gene3D" id="3.40.50.300">
    <property type="entry name" value="P-loop containing nucleotide triphosphate hydrolases"/>
    <property type="match status" value="2"/>
</dbReference>
<keyword evidence="10" id="KW-0808">Transferase</keyword>
<dbReference type="SUPFAM" id="SSF81296">
    <property type="entry name" value="E set domains"/>
    <property type="match status" value="1"/>
</dbReference>
<dbReference type="FunFam" id="3.40.50.300:FF:000179">
    <property type="entry name" value="ABC transporter G family member 34"/>
    <property type="match status" value="1"/>
</dbReference>
<dbReference type="FunFam" id="2.60.40.10:FF:000250">
    <property type="entry name" value="1,4-alpha-glucan-branching enzyme, chloroplastic/amyloplastic"/>
    <property type="match status" value="1"/>
</dbReference>
<evidence type="ECO:0000256" key="15">
    <source>
        <dbReference type="ARBA" id="ARBA00022989"/>
    </source>
</evidence>
<feature type="domain" description="ABC transporter" evidence="22">
    <location>
        <begin position="176"/>
        <end position="449"/>
    </location>
</feature>
<comment type="subunit">
    <text evidence="7">Monomer.</text>
</comment>
<evidence type="ECO:0000256" key="4">
    <source>
        <dbReference type="ARBA" id="ARBA00004727"/>
    </source>
</evidence>
<dbReference type="PANTHER" id="PTHR48040:SF42">
    <property type="entry name" value="ABC TRANSPORTER DOMAIN-CONTAINING PROTEIN"/>
    <property type="match status" value="1"/>
</dbReference>
<dbReference type="EMBL" id="CAMGYJ010000004">
    <property type="protein sequence ID" value="CAI0407521.1"/>
    <property type="molecule type" value="Genomic_DNA"/>
</dbReference>
<dbReference type="InterPro" id="IPR034001">
    <property type="entry name" value="ABCG_PDR_1"/>
</dbReference>
<feature type="transmembrane region" description="Helical" evidence="21">
    <location>
        <begin position="664"/>
        <end position="682"/>
    </location>
</feature>
<dbReference type="Pfam" id="PF01061">
    <property type="entry name" value="ABC2_membrane"/>
    <property type="match status" value="2"/>
</dbReference>
<evidence type="ECO:0000256" key="10">
    <source>
        <dbReference type="ARBA" id="ARBA00022679"/>
    </source>
</evidence>
<evidence type="ECO:0000256" key="3">
    <source>
        <dbReference type="ARBA" id="ARBA00004602"/>
    </source>
</evidence>
<evidence type="ECO:0000259" key="22">
    <source>
        <dbReference type="PROSITE" id="PS50893"/>
    </source>
</evidence>
<protein>
    <recommendedName>
        <fullName evidence="18">1,4-alpha-glucan-branching enzyme 1, chloroplastic/amyloplastic</fullName>
        <ecNumber evidence="8">2.4.1.18</ecNumber>
    </recommendedName>
    <alternativeName>
        <fullName evidence="19">Starch branching enzyme I</fullName>
    </alternativeName>
</protein>
<dbReference type="Pfam" id="PF19055">
    <property type="entry name" value="ABC2_membrane_7"/>
    <property type="match status" value="1"/>
</dbReference>
<keyword evidence="11 21" id="KW-0812">Transmembrane</keyword>
<dbReference type="GO" id="GO:0016020">
    <property type="term" value="C:membrane"/>
    <property type="evidence" value="ECO:0007669"/>
    <property type="project" value="UniProtKB-SubCell"/>
</dbReference>
<evidence type="ECO:0000256" key="9">
    <source>
        <dbReference type="ARBA" id="ARBA00022448"/>
    </source>
</evidence>
<feature type="compositionally biased region" description="Low complexity" evidence="20">
    <location>
        <begin position="2121"/>
        <end position="2136"/>
    </location>
</feature>
<feature type="compositionally biased region" description="Low complexity" evidence="20">
    <location>
        <begin position="12"/>
        <end position="25"/>
    </location>
</feature>
<feature type="transmembrane region" description="Helical" evidence="21">
    <location>
        <begin position="694"/>
        <end position="711"/>
    </location>
</feature>
<feature type="transmembrane region" description="Helical" evidence="21">
    <location>
        <begin position="1230"/>
        <end position="1249"/>
    </location>
</feature>
<dbReference type="InterPro" id="IPR013525">
    <property type="entry name" value="ABC2_TM"/>
</dbReference>
<dbReference type="SUPFAM" id="SSF52540">
    <property type="entry name" value="P-loop containing nucleoside triphosphate hydrolases"/>
    <property type="match status" value="2"/>
</dbReference>
<dbReference type="Gene3D" id="3.20.20.80">
    <property type="entry name" value="Glycosidases"/>
    <property type="match status" value="1"/>
</dbReference>
<dbReference type="Pfam" id="PF02922">
    <property type="entry name" value="CBM_48"/>
    <property type="match status" value="1"/>
</dbReference>
<dbReference type="Pfam" id="PF08370">
    <property type="entry name" value="PDR_assoc"/>
    <property type="match status" value="1"/>
</dbReference>
<keyword evidence="15 21" id="KW-1133">Transmembrane helix</keyword>
<dbReference type="InterPro" id="IPR017853">
    <property type="entry name" value="GH"/>
</dbReference>
<dbReference type="Pfam" id="PF14510">
    <property type="entry name" value="ABC_trans_N"/>
    <property type="match status" value="1"/>
</dbReference>
<name>A0AAV0JCN7_9ROSI</name>
<dbReference type="GO" id="GO:0005524">
    <property type="term" value="F:ATP binding"/>
    <property type="evidence" value="ECO:0007669"/>
    <property type="project" value="UniProtKB-KW"/>
</dbReference>
<dbReference type="GO" id="GO:0009501">
    <property type="term" value="C:amyloplast"/>
    <property type="evidence" value="ECO:0007669"/>
    <property type="project" value="UniProtKB-SubCell"/>
</dbReference>
<evidence type="ECO:0000313" key="24">
    <source>
        <dbReference type="Proteomes" id="UP001154282"/>
    </source>
</evidence>
<dbReference type="FunFam" id="3.40.50.300:FF:000059">
    <property type="entry name" value="ABC transporter G family member 40"/>
    <property type="match status" value="1"/>
</dbReference>
<evidence type="ECO:0000256" key="20">
    <source>
        <dbReference type="SAM" id="MobiDB-lite"/>
    </source>
</evidence>
<evidence type="ECO:0000256" key="6">
    <source>
        <dbReference type="ARBA" id="ARBA00009000"/>
    </source>
</evidence>
<dbReference type="PROSITE" id="PS50893">
    <property type="entry name" value="ABC_TRANSPORTER_2"/>
    <property type="match status" value="2"/>
</dbReference>
<dbReference type="InterPro" id="IPR014756">
    <property type="entry name" value="Ig_E-set"/>
</dbReference>
<evidence type="ECO:0000256" key="13">
    <source>
        <dbReference type="ARBA" id="ARBA00022741"/>
    </source>
</evidence>
<evidence type="ECO:0000256" key="5">
    <source>
        <dbReference type="ARBA" id="ARBA00006012"/>
    </source>
</evidence>
<evidence type="ECO:0000256" key="11">
    <source>
        <dbReference type="ARBA" id="ARBA00022692"/>
    </source>
</evidence>
<dbReference type="SUPFAM" id="SSF51011">
    <property type="entry name" value="Glycosyl hydrolase domain"/>
    <property type="match status" value="1"/>
</dbReference>
<feature type="region of interest" description="Disordered" evidence="20">
    <location>
        <begin position="1"/>
        <end position="25"/>
    </location>
</feature>
<feature type="region of interest" description="Disordered" evidence="20">
    <location>
        <begin position="2110"/>
        <end position="2136"/>
    </location>
</feature>
<dbReference type="GO" id="GO:0140359">
    <property type="term" value="F:ABC-type transporter activity"/>
    <property type="evidence" value="ECO:0007669"/>
    <property type="project" value="InterPro"/>
</dbReference>
<evidence type="ECO:0000313" key="23">
    <source>
        <dbReference type="EMBL" id="CAI0407521.1"/>
    </source>
</evidence>
<evidence type="ECO:0000256" key="1">
    <source>
        <dbReference type="ARBA" id="ARBA00000826"/>
    </source>
</evidence>
<dbReference type="InterPro" id="IPR029481">
    <property type="entry name" value="ABC_trans_N"/>
</dbReference>
<feature type="transmembrane region" description="Helical" evidence="21">
    <location>
        <begin position="1316"/>
        <end position="1337"/>
    </location>
</feature>
<proteinExistence type="inferred from homology"/>
<evidence type="ECO:0000256" key="18">
    <source>
        <dbReference type="ARBA" id="ARBA00074503"/>
    </source>
</evidence>
<dbReference type="SUPFAM" id="SSF51445">
    <property type="entry name" value="(Trans)glycosidases"/>
    <property type="match status" value="1"/>
</dbReference>
<sequence length="2136" mass="242288">MAAALTGDDLVGSTSSRRSFGSTSHRSWMATASFRDVFTSAPATDAFSRAGGREQEDDEEELRWAAIERLPTFDRMRKGVLKTVLDDGAVVRSEVDVTKLGMQDRKQLMENILKVVENDNENFLRRLRDRTDRVGIEVPKIEVRYEHLSVDGEVHVGSRALPTLFNTAINTVENVLGWIRLAPSKKRKIQILQDISGIVKPSRMTLLLGPPGAGKTTMLLALAGKLDHDLKSSGKITYCGHEFNEFVPQRTCAYISQHDLHHGEMTVRETFDFSGRCLGVGTRYEMLVELSRREKQAGIKPDPEIDAFMKATAVSGQKTSLVTDYILKILGLDICADIIVGNEMQRGISGGQKKRVTTGEMLCGPAKVLLMDEISTGLDSSTTFQICKFMRQMVHIMEVTMIISLLQPAPETFELFDEVILLSEGRIVYQGPRENVLEFFEYMGFKCPDRKGVADFLQEVTSKKDQEQYWYKRNEPYRYVSVAEFVEGFHSFHVGQQIASDLSVPYDRSKVHDAALVKSKYGISNWELFRACFSRELLLMKRNNFVYIFKTTQITIMSIIAFTVFLRTTMKVGTVSDGNKFLGALFFSLINMMFNGMAELAMTVFRLPVFFKQRDFLFYPAWAFGLPIWILRIPISFLESAIWIALTYYTIGFAPSASRLFKQFLAFFGIHQMALSLFRFIAAVGRTPVVSNTFGTFSLLIIFVLGGFIIAKDDIQSWMIWGYYISPMMYGQNAVVISEFLDDRWSMPNLDPRINETTVGKAILKSRGFFTDESWYWICIAALFGFSVLFNVCFIAALSYLNPFADSKAVIQDEDAEKEERTKGIDMAMRSLSANGGSNSTKRGMVLPFRPLSLAFNHVNYYVDMPAEMKTQGVPETRLQLLRDVSGAFRPGILTALVGVSGAGKTTLMDVLAGRKTGGYVEGSINISGYPKNQATFARVSGYCEQNDIHSPYVTVYESLVYSAWLRLPQDIDSKTRQMFVEEVMDLVELNPIRDALVGLPGVDGLSTEQRKRLTIAVELVANPSIIFMDEPTSGLDARAAAIVMRTVRNTVDTGRTVVCTIHQPSIDIFEAFDELMLMKRGGQVIYAGSLGRHSHKLVEYFEAVPGVPRIKDGYNPATWMLEVSSPSMELQLDVDFAQIYANSSLYQRNQELIKELNTPAPGSKDLYFPTQYSQSFNTQYKACFWKQNWSYWRNPQYNAVRFALTFLIGLLFGLIFWKKGQKMEKQQDLMNILGAMYAAVFFLGATNASSVQPVVSVERTVFYRERAAGMYSALPYAFAQVSIEAIYVFVQTAIYHIVLYSMIGFEWKVGKFLLFFYYIYMAFVYFTLYGMMIVALTPGHQIAAICMSFFLSFWNLFAGFLIPRTVIHEVPESSAMVGVTGMEVLNEQEKIAVLPGTRDKTDKRTVPPPGAGQRIYDIDPILSGFRQHLDYRYSQYKRIRAEIDKCEGGLEQFSRGYEKFGFIRSETGITYREWAPGATSAALIGDFNNWNPNADVMARNEFGVWEIFLPNNADGSPPIPHGSRVKIRMDTPSGLKDSIPAWIKFAVQAPGEIPYNGIYYDPPEEEKHVFKHPQPKKPKSLRIYESHVGMSSTEPKINTYANFRDEVLPRIKKLGYNAVQIMAIQEHSYYASFGYHVTNFFAPSSRFGTPDDLKSLIDKAHELGLLVLMDIVHSHASNNTLDGLNMFDGTDSHYFHSGSRGHHWMWDSRLFNYGSWEVVRYLLSNARWWLDEYKFDGFRFDGVTSMMYTHHGLQMTFTGNYNEYFGFATDVDAVVYLMLVNDLIHGLFPEAVSIGEDVSGMPTFCVPIEDGGVGFDYRLHMAVADKWIELLQKRDEDWRMGDIVHTLTNRRWLEKCVSYAESHDQALVGDKTIAFWLMDKDMYDFMALDRPATPLIDRGIALHKMIRLITMALGGEGYLNFMGNEFGHPEWIDFPRGEQHLPNGKVVPGNNNSFDKCRRRFDLGDAEYLRYHGLQEFDRAMHHLEGTYGFMTDIHQYISRKDEGDRVIVFERGNLVFVFNFHWNKSYSDYRIGCHKTGKYKIVLDSDDALFGGFDRLDHNAEYFTFDGWYDDRPRSIMVYAPARTAVVYALVEDKPQSAPLEIESAAASVKHVEPEPEAPEAAAELDAASELVQS</sequence>
<dbReference type="InterPro" id="IPR027417">
    <property type="entry name" value="P-loop_NTPase"/>
</dbReference>
<evidence type="ECO:0000256" key="12">
    <source>
        <dbReference type="ARBA" id="ARBA00022737"/>
    </source>
</evidence>
<organism evidence="23 24">
    <name type="scientific">Linum tenue</name>
    <dbReference type="NCBI Taxonomy" id="586396"/>
    <lineage>
        <taxon>Eukaryota</taxon>
        <taxon>Viridiplantae</taxon>
        <taxon>Streptophyta</taxon>
        <taxon>Embryophyta</taxon>
        <taxon>Tracheophyta</taxon>
        <taxon>Spermatophyta</taxon>
        <taxon>Magnoliopsida</taxon>
        <taxon>eudicotyledons</taxon>
        <taxon>Gunneridae</taxon>
        <taxon>Pentapetalae</taxon>
        <taxon>rosids</taxon>
        <taxon>fabids</taxon>
        <taxon>Malpighiales</taxon>
        <taxon>Linaceae</taxon>
        <taxon>Linum</taxon>
    </lineage>
</organism>
<comment type="pathway">
    <text evidence="4">Glycan biosynthesis; starch biosynthesis.</text>
</comment>
<dbReference type="SMART" id="SM00642">
    <property type="entry name" value="Aamy"/>
    <property type="match status" value="1"/>
</dbReference>
<accession>A0AAV0JCN7</accession>
<keyword evidence="24" id="KW-1185">Reference proteome</keyword>
<feature type="transmembrane region" description="Helical" evidence="21">
    <location>
        <begin position="1200"/>
        <end position="1218"/>
    </location>
</feature>
<evidence type="ECO:0000256" key="19">
    <source>
        <dbReference type="ARBA" id="ARBA00078112"/>
    </source>
</evidence>
<dbReference type="CDD" id="cd03232">
    <property type="entry name" value="ABCG_PDR_domain2"/>
    <property type="match status" value="1"/>
</dbReference>
<comment type="similarity">
    <text evidence="6">Belongs to the glycosyl hydrolase 13 family. GlgB subfamily.</text>
</comment>
<evidence type="ECO:0000256" key="7">
    <source>
        <dbReference type="ARBA" id="ARBA00011245"/>
    </source>
</evidence>
<dbReference type="Pfam" id="PF00005">
    <property type="entry name" value="ABC_tran"/>
    <property type="match status" value="2"/>
</dbReference>
<dbReference type="EC" id="2.4.1.18" evidence="8"/>
<keyword evidence="17" id="KW-0035">Amyloplast</keyword>
<evidence type="ECO:0000256" key="21">
    <source>
        <dbReference type="SAM" id="Phobius"/>
    </source>
</evidence>
<dbReference type="CDD" id="cd11321">
    <property type="entry name" value="AmyAc_bac_euk_BE"/>
    <property type="match status" value="1"/>
</dbReference>
<dbReference type="Proteomes" id="UP001154282">
    <property type="component" value="Unassembled WGS sequence"/>
</dbReference>
<dbReference type="InterPro" id="IPR003593">
    <property type="entry name" value="AAA+_ATPase"/>
</dbReference>
<dbReference type="GO" id="GO:0005975">
    <property type="term" value="P:carbohydrate metabolic process"/>
    <property type="evidence" value="ECO:0007669"/>
    <property type="project" value="InterPro"/>
</dbReference>
<keyword evidence="13" id="KW-0547">Nucleotide-binding</keyword>
<feature type="transmembrane region" description="Helical" evidence="21">
    <location>
        <begin position="1343"/>
        <end position="1363"/>
    </location>
</feature>
<dbReference type="Gene3D" id="2.60.40.10">
    <property type="entry name" value="Immunoglobulins"/>
    <property type="match status" value="1"/>
</dbReference>
<keyword evidence="9" id="KW-0813">Transport</keyword>
<dbReference type="GO" id="GO:0016887">
    <property type="term" value="F:ATP hydrolysis activity"/>
    <property type="evidence" value="ECO:0007669"/>
    <property type="project" value="InterPro"/>
</dbReference>
<dbReference type="GO" id="GO:0043169">
    <property type="term" value="F:cation binding"/>
    <property type="evidence" value="ECO:0007669"/>
    <property type="project" value="InterPro"/>
</dbReference>
<evidence type="ECO:0000256" key="2">
    <source>
        <dbReference type="ARBA" id="ARBA00004141"/>
    </source>
</evidence>
<dbReference type="InterPro" id="IPR043926">
    <property type="entry name" value="ABCG_dom"/>
</dbReference>
<keyword evidence="17" id="KW-0934">Plastid</keyword>
<dbReference type="Pfam" id="PF00128">
    <property type="entry name" value="Alpha-amylase"/>
    <property type="match status" value="1"/>
</dbReference>
<gene>
    <name evidence="23" type="ORF">LITE_LOCUS13601</name>
</gene>
<evidence type="ECO:0000256" key="8">
    <source>
        <dbReference type="ARBA" id="ARBA00012541"/>
    </source>
</evidence>
<feature type="transmembrane region" description="Helical" evidence="21">
    <location>
        <begin position="581"/>
        <end position="604"/>
    </location>
</feature>
<dbReference type="GO" id="GO:0003844">
    <property type="term" value="F:1,4-alpha-glucan branching enzyme activity"/>
    <property type="evidence" value="ECO:0007669"/>
    <property type="project" value="UniProtKB-EC"/>
</dbReference>
<dbReference type="PANTHER" id="PTHR48040">
    <property type="entry name" value="PLEIOTROPIC DRUG RESISTANCE PROTEIN 1-LIKE ISOFORM X1"/>
    <property type="match status" value="1"/>
</dbReference>
<feature type="domain" description="ABC transporter" evidence="22">
    <location>
        <begin position="854"/>
        <end position="1107"/>
    </location>
</feature>
<dbReference type="InterPro" id="IPR013783">
    <property type="entry name" value="Ig-like_fold"/>
</dbReference>
<dbReference type="InterPro" id="IPR034003">
    <property type="entry name" value="ABCG_PDR_2"/>
</dbReference>
<dbReference type="InterPro" id="IPR006047">
    <property type="entry name" value="GH13_cat_dom"/>
</dbReference>
<dbReference type="InterPro" id="IPR013581">
    <property type="entry name" value="PDR_assoc"/>
</dbReference>
<dbReference type="InterPro" id="IPR006048">
    <property type="entry name" value="A-amylase/branching_C"/>
</dbReference>
<dbReference type="GO" id="GO:0004553">
    <property type="term" value="F:hydrolase activity, hydrolyzing O-glycosyl compounds"/>
    <property type="evidence" value="ECO:0007669"/>
    <property type="project" value="InterPro"/>
</dbReference>
<dbReference type="InterPro" id="IPR013780">
    <property type="entry name" value="Glyco_hydro_b"/>
</dbReference>